<protein>
    <submittedName>
        <fullName evidence="2">Uncharacterized protein</fullName>
    </submittedName>
</protein>
<reference evidence="2" key="1">
    <citation type="submission" date="2022-11" db="UniProtKB">
        <authorList>
            <consortium name="WormBaseParasite"/>
        </authorList>
    </citation>
    <scope>IDENTIFICATION</scope>
</reference>
<proteinExistence type="predicted"/>
<keyword evidence="1" id="KW-1185">Reference proteome</keyword>
<evidence type="ECO:0000313" key="1">
    <source>
        <dbReference type="Proteomes" id="UP000887563"/>
    </source>
</evidence>
<sequence length="66" mass="7511">MYSSAAEFITNQINPNSLWNFAETSVQYTQHLFGQYLSPNPAILGLFLDFIDLGKDWASESLLLLR</sequence>
<evidence type="ECO:0000313" key="2">
    <source>
        <dbReference type="WBParaSite" id="Minc3s00405g11740"/>
    </source>
</evidence>
<name>A0A914LG59_MELIC</name>
<accession>A0A914LG59</accession>
<dbReference type="AlphaFoldDB" id="A0A914LG59"/>
<organism evidence="1 2">
    <name type="scientific">Meloidogyne incognita</name>
    <name type="common">Southern root-knot nematode worm</name>
    <name type="synonym">Oxyuris incognita</name>
    <dbReference type="NCBI Taxonomy" id="6306"/>
    <lineage>
        <taxon>Eukaryota</taxon>
        <taxon>Metazoa</taxon>
        <taxon>Ecdysozoa</taxon>
        <taxon>Nematoda</taxon>
        <taxon>Chromadorea</taxon>
        <taxon>Rhabditida</taxon>
        <taxon>Tylenchina</taxon>
        <taxon>Tylenchomorpha</taxon>
        <taxon>Tylenchoidea</taxon>
        <taxon>Meloidogynidae</taxon>
        <taxon>Meloidogyninae</taxon>
        <taxon>Meloidogyne</taxon>
        <taxon>Meloidogyne incognita group</taxon>
    </lineage>
</organism>
<dbReference type="Proteomes" id="UP000887563">
    <property type="component" value="Unplaced"/>
</dbReference>
<dbReference type="WBParaSite" id="Minc3s00405g11740">
    <property type="protein sequence ID" value="Minc3s00405g11740"/>
    <property type="gene ID" value="Minc3s00405g11740"/>
</dbReference>